<dbReference type="Proteomes" id="UP000228859">
    <property type="component" value="Unassembled WGS sequence"/>
</dbReference>
<dbReference type="Gene3D" id="3.30.70.270">
    <property type="match status" value="1"/>
</dbReference>
<comment type="caution">
    <text evidence="6">The sequence shown here is derived from an EMBL/GenBank/DDBJ whole genome shotgun (WGS) entry which is preliminary data.</text>
</comment>
<feature type="domain" description="PAC" evidence="3">
    <location>
        <begin position="471"/>
        <end position="522"/>
    </location>
</feature>
<feature type="domain" description="EAL" evidence="4">
    <location>
        <begin position="960"/>
        <end position="1213"/>
    </location>
</feature>
<feature type="domain" description="PAC" evidence="3">
    <location>
        <begin position="92"/>
        <end position="145"/>
    </location>
</feature>
<evidence type="ECO:0000256" key="1">
    <source>
        <dbReference type="ARBA" id="ARBA00051114"/>
    </source>
</evidence>
<dbReference type="InterPro" id="IPR043128">
    <property type="entry name" value="Rev_trsase/Diguanyl_cyclase"/>
</dbReference>
<dbReference type="InterPro" id="IPR013655">
    <property type="entry name" value="PAS_fold_3"/>
</dbReference>
<dbReference type="Gene3D" id="3.30.450.20">
    <property type="entry name" value="PAS domain"/>
    <property type="match status" value="6"/>
</dbReference>
<feature type="domain" description="PAS" evidence="2">
    <location>
        <begin position="146"/>
        <end position="216"/>
    </location>
</feature>
<evidence type="ECO:0000259" key="4">
    <source>
        <dbReference type="PROSITE" id="PS50883"/>
    </source>
</evidence>
<protein>
    <recommendedName>
        <fullName evidence="8">Diguanylate cyclase/phosphodiesterase with PAS/PAC sensor(S)</fullName>
    </recommendedName>
</protein>
<dbReference type="EMBL" id="DLUI01000121">
    <property type="protein sequence ID" value="DAB37936.1"/>
    <property type="molecule type" value="Genomic_DNA"/>
</dbReference>
<dbReference type="InterPro" id="IPR035919">
    <property type="entry name" value="EAL_sf"/>
</dbReference>
<dbReference type="Gene3D" id="2.10.70.100">
    <property type="match status" value="1"/>
</dbReference>
<accession>A0A2D3WI25</accession>
<dbReference type="SUPFAM" id="SSF141868">
    <property type="entry name" value="EAL domain-like"/>
    <property type="match status" value="1"/>
</dbReference>
<dbReference type="SMART" id="SM00086">
    <property type="entry name" value="PAC"/>
    <property type="match status" value="6"/>
</dbReference>
<feature type="domain" description="PAC" evidence="3">
    <location>
        <begin position="219"/>
        <end position="271"/>
    </location>
</feature>
<feature type="domain" description="PAC" evidence="3">
    <location>
        <begin position="605"/>
        <end position="658"/>
    </location>
</feature>
<dbReference type="SUPFAM" id="SSF55785">
    <property type="entry name" value="PYP-like sensor domain (PAS domain)"/>
    <property type="match status" value="6"/>
</dbReference>
<evidence type="ECO:0008006" key="8">
    <source>
        <dbReference type="Google" id="ProtNLM"/>
    </source>
</evidence>
<gene>
    <name evidence="6" type="ORF">CFH83_08450</name>
</gene>
<dbReference type="InterPro" id="IPR013656">
    <property type="entry name" value="PAS_4"/>
</dbReference>
<dbReference type="CDD" id="cd00130">
    <property type="entry name" value="PAS"/>
    <property type="match status" value="6"/>
</dbReference>
<dbReference type="InterPro" id="IPR029787">
    <property type="entry name" value="Nucleotide_cyclase"/>
</dbReference>
<dbReference type="CDD" id="cd01948">
    <property type="entry name" value="EAL"/>
    <property type="match status" value="1"/>
</dbReference>
<feature type="domain" description="PAC" evidence="3">
    <location>
        <begin position="734"/>
        <end position="786"/>
    </location>
</feature>
<dbReference type="PROSITE" id="PS50113">
    <property type="entry name" value="PAC"/>
    <property type="match status" value="6"/>
</dbReference>
<organism evidence="6 7">
    <name type="scientific">Sulfuricurvum kujiense</name>
    <dbReference type="NCBI Taxonomy" id="148813"/>
    <lineage>
        <taxon>Bacteria</taxon>
        <taxon>Pseudomonadati</taxon>
        <taxon>Campylobacterota</taxon>
        <taxon>Epsilonproteobacteria</taxon>
        <taxon>Campylobacterales</taxon>
        <taxon>Sulfurimonadaceae</taxon>
        <taxon>Sulfuricurvum</taxon>
    </lineage>
</organism>
<dbReference type="Pfam" id="PF08447">
    <property type="entry name" value="PAS_3"/>
    <property type="match status" value="2"/>
</dbReference>
<dbReference type="InterPro" id="IPR001610">
    <property type="entry name" value="PAC"/>
</dbReference>
<dbReference type="PANTHER" id="PTHR44757">
    <property type="entry name" value="DIGUANYLATE CYCLASE DGCP"/>
    <property type="match status" value="1"/>
</dbReference>
<sequence length="1215" mass="138692">MSTIEPHIHEHKKSNQINEFYTQIFNNSIDVIYLIEVTPDGRFIHLDINPAYVEVSGMAREEIVGRYVDEFENEPFRTILLDKYTSCLNGGEKTDYIGEYDFPLGRKFFHSTLSPIHDENGRIHQIVGIARDITERKEIEKQLLEQNRFLESLLNAIPVPIFLKDKETRYKGFNKAFEEFYGKKKEELIGKGVYDLFPHEQAQVFFNADADLFRNGGTQIYEAQLQDVRGEDHTVMFHKAIYFDEAGEAMGQIGTILDITERKNQEERIRKSSAKLSALIATIPDLLWVKDTEGKYLTCNSHFERFFGAPMSEIIGKTDYDFITKEEADLCIQTDKLAIEAGTICITQETITYQEDGTTGVLEIRKLPVYSDTEFMGVLGIGRDITERLRGEERLRQSEEAYRTLAENYPDVIIRYDRECRRTYVNPALLKISGYSEKELLGKQPYEYASLIAPHYFMAELQKVIDTEVSSEHEVAVYRPNGEIGWYMASFVPEFDGESVCGVLCVAHDITDAKRYELMLQKSADLEKTLSRMVANLPGFVYTSYMTREGTSGFRYASSGITTLFGLLPENVTEDLSVFYAVIHEDDVALLKKAIEFSAFKMSPLEIVFRVKQHRHEKRWVEARAFPQIETDGSGTILWHGVMLDVTDRMQLEAKLHKKEARLNEAQQIAKLGSWELRFSDQTLIWSDEIYRIFEVTPSEQPPSYDQFINAVHPEDREVVDTAFLQSLADKTPYEIIHRLRMRDGRIKYVHEKGKTYYDSQGDPLRTIGTVQDITKQKSIEKKIEFMAHHDALTGLPNRILAQERTEKVMANAKEAGNKAALLFIDLDGFKTINDSLGHSVGDTILKNVTARLINCIRKSDTLSRQGGDEFLLVLSDIDTLEDIRTLADKLLKEMEKPFMIGNQSLSLSGSIGIAIYPEHGETFETLLQCSDTAMYRAKETGKNSYCFYTQQMNHNLIGLFKMQNDLRRALENNEFVLHYQPQIDLSTNRITGAEALIRWEHPDLGMIPPMNFIPIAESSGLIVSIGQWVIEEACRQTALWHAKGIAITVAVNISSMQFKRGNLESVVENALSESKIDPHSLELELTESIIMHDTENTLQSVRNLKALGVQLSIDDFGTGYSSLAYLKRFAVDKLKIDQSFVRDILQDQEDAIIVRTIVQMAKSLNLKTIAEGVENKEVLALIEGYGCDEVQGYYFAKPMRAVEFETYFNGRLEE</sequence>
<dbReference type="PANTHER" id="PTHR44757:SF2">
    <property type="entry name" value="BIOFILM ARCHITECTURE MAINTENANCE PROTEIN MBAA"/>
    <property type="match status" value="1"/>
</dbReference>
<dbReference type="InterPro" id="IPR000700">
    <property type="entry name" value="PAS-assoc_C"/>
</dbReference>
<comment type="catalytic activity">
    <reaction evidence="1">
        <text>3',3'-c-di-GMP + H2O = 5'-phosphoguanylyl(3'-&gt;5')guanosine + H(+)</text>
        <dbReference type="Rhea" id="RHEA:24902"/>
        <dbReference type="ChEBI" id="CHEBI:15377"/>
        <dbReference type="ChEBI" id="CHEBI:15378"/>
        <dbReference type="ChEBI" id="CHEBI:58754"/>
        <dbReference type="ChEBI" id="CHEBI:58805"/>
        <dbReference type="EC" id="3.1.4.52"/>
    </reaction>
    <physiologicalReaction direction="left-to-right" evidence="1">
        <dbReference type="Rhea" id="RHEA:24903"/>
    </physiologicalReaction>
</comment>
<dbReference type="InterPro" id="IPR035965">
    <property type="entry name" value="PAS-like_dom_sf"/>
</dbReference>
<evidence type="ECO:0000313" key="7">
    <source>
        <dbReference type="Proteomes" id="UP000228859"/>
    </source>
</evidence>
<dbReference type="InterPro" id="IPR000014">
    <property type="entry name" value="PAS"/>
</dbReference>
<evidence type="ECO:0000259" key="3">
    <source>
        <dbReference type="PROSITE" id="PS50113"/>
    </source>
</evidence>
<dbReference type="SUPFAM" id="SSF55073">
    <property type="entry name" value="Nucleotide cyclase"/>
    <property type="match status" value="1"/>
</dbReference>
<dbReference type="Pfam" id="PF08448">
    <property type="entry name" value="PAS_4"/>
    <property type="match status" value="4"/>
</dbReference>
<evidence type="ECO:0000259" key="5">
    <source>
        <dbReference type="PROSITE" id="PS50887"/>
    </source>
</evidence>
<dbReference type="RefSeq" id="WP_294895958.1">
    <property type="nucleotide sequence ID" value="NZ_DLUI01000121.1"/>
</dbReference>
<feature type="domain" description="PAS" evidence="2">
    <location>
        <begin position="398"/>
        <end position="454"/>
    </location>
</feature>
<dbReference type="InterPro" id="IPR001633">
    <property type="entry name" value="EAL_dom"/>
</dbReference>
<dbReference type="CDD" id="cd01949">
    <property type="entry name" value="GGDEF"/>
    <property type="match status" value="1"/>
</dbReference>
<feature type="domain" description="PAC" evidence="3">
    <location>
        <begin position="346"/>
        <end position="397"/>
    </location>
</feature>
<dbReference type="InterPro" id="IPR000160">
    <property type="entry name" value="GGDEF_dom"/>
</dbReference>
<evidence type="ECO:0000259" key="2">
    <source>
        <dbReference type="PROSITE" id="PS50112"/>
    </source>
</evidence>
<dbReference type="Gene3D" id="3.20.20.450">
    <property type="entry name" value="EAL domain"/>
    <property type="match status" value="1"/>
</dbReference>
<dbReference type="PROSITE" id="PS50887">
    <property type="entry name" value="GGDEF"/>
    <property type="match status" value="1"/>
</dbReference>
<dbReference type="InterPro" id="IPR052155">
    <property type="entry name" value="Biofilm_reg_signaling"/>
</dbReference>
<dbReference type="Pfam" id="PF00563">
    <property type="entry name" value="EAL"/>
    <property type="match status" value="1"/>
</dbReference>
<dbReference type="SMART" id="SM00052">
    <property type="entry name" value="EAL"/>
    <property type="match status" value="1"/>
</dbReference>
<dbReference type="NCBIfam" id="TIGR00254">
    <property type="entry name" value="GGDEF"/>
    <property type="match status" value="1"/>
</dbReference>
<dbReference type="PROSITE" id="PS50883">
    <property type="entry name" value="EAL"/>
    <property type="match status" value="1"/>
</dbReference>
<reference evidence="6 7" key="1">
    <citation type="journal article" date="2017" name="Front. Microbiol.">
        <title>Comparative Genomic Analysis of the Class Epsilonproteobacteria and Proposed Reclassification to Epsilonbacteraeota (phyl. nov.).</title>
        <authorList>
            <person name="Waite D.W."/>
            <person name="Vanwonterghem I."/>
            <person name="Rinke C."/>
            <person name="Parks D.H."/>
            <person name="Zhang Y."/>
            <person name="Takai K."/>
            <person name="Sievert S.M."/>
            <person name="Simon J."/>
            <person name="Campbell B.J."/>
            <person name="Hanson T.E."/>
            <person name="Woyke T."/>
            <person name="Klotz M.G."/>
            <person name="Hugenholtz P."/>
        </authorList>
    </citation>
    <scope>NUCLEOTIDE SEQUENCE [LARGE SCALE GENOMIC DNA]</scope>
    <source>
        <strain evidence="6">UBA12443</strain>
    </source>
</reference>
<dbReference type="FunFam" id="3.20.20.450:FF:000001">
    <property type="entry name" value="Cyclic di-GMP phosphodiesterase yahA"/>
    <property type="match status" value="1"/>
</dbReference>
<evidence type="ECO:0000313" key="6">
    <source>
        <dbReference type="EMBL" id="DAB37936.1"/>
    </source>
</evidence>
<dbReference type="NCBIfam" id="TIGR00229">
    <property type="entry name" value="sensory_box"/>
    <property type="match status" value="5"/>
</dbReference>
<dbReference type="PROSITE" id="PS50112">
    <property type="entry name" value="PAS"/>
    <property type="match status" value="3"/>
</dbReference>
<proteinExistence type="predicted"/>
<dbReference type="GO" id="GO:0071732">
    <property type="term" value="P:cellular response to nitric oxide"/>
    <property type="evidence" value="ECO:0007669"/>
    <property type="project" value="UniProtKB-ARBA"/>
</dbReference>
<dbReference type="SMART" id="SM00091">
    <property type="entry name" value="PAS"/>
    <property type="match status" value="6"/>
</dbReference>
<feature type="domain" description="GGDEF" evidence="5">
    <location>
        <begin position="818"/>
        <end position="951"/>
    </location>
</feature>
<name>A0A2D3WI25_9BACT</name>
<dbReference type="Pfam" id="PF00990">
    <property type="entry name" value="GGDEF"/>
    <property type="match status" value="1"/>
</dbReference>
<dbReference type="SMART" id="SM00267">
    <property type="entry name" value="GGDEF"/>
    <property type="match status" value="1"/>
</dbReference>
<dbReference type="GO" id="GO:0071111">
    <property type="term" value="F:cyclic-guanylate-specific phosphodiesterase activity"/>
    <property type="evidence" value="ECO:0007669"/>
    <property type="project" value="UniProtKB-EC"/>
</dbReference>
<dbReference type="FunFam" id="3.30.70.270:FF:000001">
    <property type="entry name" value="Diguanylate cyclase domain protein"/>
    <property type="match status" value="1"/>
</dbReference>
<dbReference type="AlphaFoldDB" id="A0A2D3WI25"/>
<feature type="domain" description="PAS" evidence="2">
    <location>
        <begin position="272"/>
        <end position="342"/>
    </location>
</feature>